<dbReference type="AlphaFoldDB" id="A0A2P2NAH5"/>
<accession>A0A2P2NAH5</accession>
<proteinExistence type="predicted"/>
<name>A0A2P2NAH5_RHIMU</name>
<dbReference type="EMBL" id="GGEC01058998">
    <property type="protein sequence ID" value="MBX39482.1"/>
    <property type="molecule type" value="Transcribed_RNA"/>
</dbReference>
<sequence>MVIYVPLALILRTWCVLVCACLCSFT</sequence>
<evidence type="ECO:0000313" key="1">
    <source>
        <dbReference type="EMBL" id="MBX39482.1"/>
    </source>
</evidence>
<protein>
    <submittedName>
        <fullName evidence="1">Uncharacterized protein</fullName>
    </submittedName>
</protein>
<reference evidence="1" key="1">
    <citation type="submission" date="2018-02" db="EMBL/GenBank/DDBJ databases">
        <title>Rhizophora mucronata_Transcriptome.</title>
        <authorList>
            <person name="Meera S.P."/>
            <person name="Sreeshan A."/>
            <person name="Augustine A."/>
        </authorList>
    </citation>
    <scope>NUCLEOTIDE SEQUENCE</scope>
    <source>
        <tissue evidence="1">Leaf</tissue>
    </source>
</reference>
<organism evidence="1">
    <name type="scientific">Rhizophora mucronata</name>
    <name type="common">Asiatic mangrove</name>
    <dbReference type="NCBI Taxonomy" id="61149"/>
    <lineage>
        <taxon>Eukaryota</taxon>
        <taxon>Viridiplantae</taxon>
        <taxon>Streptophyta</taxon>
        <taxon>Embryophyta</taxon>
        <taxon>Tracheophyta</taxon>
        <taxon>Spermatophyta</taxon>
        <taxon>Magnoliopsida</taxon>
        <taxon>eudicotyledons</taxon>
        <taxon>Gunneridae</taxon>
        <taxon>Pentapetalae</taxon>
        <taxon>rosids</taxon>
        <taxon>fabids</taxon>
        <taxon>Malpighiales</taxon>
        <taxon>Rhizophoraceae</taxon>
        <taxon>Rhizophora</taxon>
    </lineage>
</organism>